<accession>A0AAD2G761</accession>
<evidence type="ECO:0000313" key="1">
    <source>
        <dbReference type="EMBL" id="CAJ1965181.1"/>
    </source>
</evidence>
<protein>
    <submittedName>
        <fullName evidence="1">Uncharacterized protein</fullName>
    </submittedName>
</protein>
<dbReference type="AlphaFoldDB" id="A0AAD2G761"/>
<reference evidence="1" key="1">
    <citation type="submission" date="2023-08" db="EMBL/GenBank/DDBJ databases">
        <authorList>
            <person name="Audoor S."/>
            <person name="Bilcke G."/>
        </authorList>
    </citation>
    <scope>NUCLEOTIDE SEQUENCE</scope>
</reference>
<evidence type="ECO:0000313" key="2">
    <source>
        <dbReference type="Proteomes" id="UP001295423"/>
    </source>
</evidence>
<sequence length="218" mass="25282">MHYHQSTEGFSHQEMRDEDMFLHCLKWHQCGVRFLRAGYFVDAIQSWLEGFQGLEGILMQYDISLSQHDDVESKVNIPCRLKREQMGVIRIPLDDVFLNRESEGRIRRLRGCPCPYHFNLLVIMTYNLALAFHLHANQLHDGESYVSMLRQSRNLYLQARRLHSTYGSDVLDTSCLENNLLHLHQMMDLEIHGPEKTQALLPNLQTPPATINVATHAA</sequence>
<proteinExistence type="predicted"/>
<keyword evidence="2" id="KW-1185">Reference proteome</keyword>
<dbReference type="Proteomes" id="UP001295423">
    <property type="component" value="Unassembled WGS sequence"/>
</dbReference>
<dbReference type="EMBL" id="CAKOGP040002202">
    <property type="protein sequence ID" value="CAJ1965181.1"/>
    <property type="molecule type" value="Genomic_DNA"/>
</dbReference>
<organism evidence="1 2">
    <name type="scientific">Cylindrotheca closterium</name>
    <dbReference type="NCBI Taxonomy" id="2856"/>
    <lineage>
        <taxon>Eukaryota</taxon>
        <taxon>Sar</taxon>
        <taxon>Stramenopiles</taxon>
        <taxon>Ochrophyta</taxon>
        <taxon>Bacillariophyta</taxon>
        <taxon>Bacillariophyceae</taxon>
        <taxon>Bacillariophycidae</taxon>
        <taxon>Bacillariales</taxon>
        <taxon>Bacillariaceae</taxon>
        <taxon>Cylindrotheca</taxon>
    </lineage>
</organism>
<comment type="caution">
    <text evidence="1">The sequence shown here is derived from an EMBL/GenBank/DDBJ whole genome shotgun (WGS) entry which is preliminary data.</text>
</comment>
<gene>
    <name evidence="1" type="ORF">CYCCA115_LOCUS20988</name>
</gene>
<name>A0AAD2G761_9STRA</name>